<feature type="transmembrane region" description="Helical" evidence="1">
    <location>
        <begin position="188"/>
        <end position="208"/>
    </location>
</feature>
<keyword evidence="1" id="KW-0812">Transmembrane</keyword>
<gene>
    <name evidence="2" type="ORF">GV829_12470</name>
</gene>
<sequence length="209" mass="23314">MAVWVPWAVAALLYLAFRLFYDGLRRPLSQTEIDAFLAQVGDRLHESGNDPAVMRAFLEADDGHEFVMLNMVRAHPGDISHPDTGEVASGMTWLRRYSDRFTGQLFRRGGHPVFVGRKVAGYIDAWNTPADPGWTLFGTMRYRSRRDMIRLASAPEFRAAHPAKMLGLDATFSFPTQRMFAFYASPRVTVALVLALLAALTHIALLSAG</sequence>
<keyword evidence="1" id="KW-0472">Membrane</keyword>
<organism evidence="2 3">
    <name type="scientific">Sphingomonas lacunae</name>
    <dbReference type="NCBI Taxonomy" id="2698828"/>
    <lineage>
        <taxon>Bacteria</taxon>
        <taxon>Pseudomonadati</taxon>
        <taxon>Pseudomonadota</taxon>
        <taxon>Alphaproteobacteria</taxon>
        <taxon>Sphingomonadales</taxon>
        <taxon>Sphingomonadaceae</taxon>
        <taxon>Sphingomonas</taxon>
    </lineage>
</organism>
<evidence type="ECO:0000313" key="2">
    <source>
        <dbReference type="EMBL" id="QJQ33150.1"/>
    </source>
</evidence>
<evidence type="ECO:0000313" key="3">
    <source>
        <dbReference type="Proteomes" id="UP000503018"/>
    </source>
</evidence>
<feature type="transmembrane region" description="Helical" evidence="1">
    <location>
        <begin position="6"/>
        <end position="21"/>
    </location>
</feature>
<dbReference type="Gene3D" id="3.30.70.100">
    <property type="match status" value="1"/>
</dbReference>
<dbReference type="AlphaFoldDB" id="A0A6M4AXQ6"/>
<evidence type="ECO:0000256" key="1">
    <source>
        <dbReference type="SAM" id="Phobius"/>
    </source>
</evidence>
<keyword evidence="3" id="KW-1185">Reference proteome</keyword>
<dbReference type="RefSeq" id="WP_169947132.1">
    <property type="nucleotide sequence ID" value="NZ_CP053015.1"/>
</dbReference>
<keyword evidence="1" id="KW-1133">Transmembrane helix</keyword>
<name>A0A6M4AXQ6_9SPHN</name>
<dbReference type="EMBL" id="CP053015">
    <property type="protein sequence ID" value="QJQ33150.1"/>
    <property type="molecule type" value="Genomic_DNA"/>
</dbReference>
<dbReference type="Proteomes" id="UP000503018">
    <property type="component" value="Chromosome"/>
</dbReference>
<proteinExistence type="predicted"/>
<dbReference type="KEGG" id="slan:GV829_12470"/>
<protein>
    <submittedName>
        <fullName evidence="2">Uncharacterized protein</fullName>
    </submittedName>
</protein>
<reference evidence="2 3" key="1">
    <citation type="submission" date="2020-01" db="EMBL/GenBank/DDBJ databases">
        <title>Sphingomonas sp. strain CSW-10.</title>
        <authorList>
            <person name="Chen W.-M."/>
        </authorList>
    </citation>
    <scope>NUCLEOTIDE SEQUENCE [LARGE SCALE GENOMIC DNA]</scope>
    <source>
        <strain evidence="2 3">CSW-10</strain>
    </source>
</reference>
<accession>A0A6M4AXQ6</accession>